<dbReference type="EMBL" id="NSKE01000001">
    <property type="protein sequence ID" value="PAU95853.1"/>
    <property type="molecule type" value="Genomic_DNA"/>
</dbReference>
<dbReference type="Pfam" id="PF14559">
    <property type="entry name" value="TPR_19"/>
    <property type="match status" value="1"/>
</dbReference>
<name>A0A2A2GG28_9BACT</name>
<evidence type="ECO:0000313" key="3">
    <source>
        <dbReference type="Proteomes" id="UP000218831"/>
    </source>
</evidence>
<evidence type="ECO:0000313" key="2">
    <source>
        <dbReference type="EMBL" id="PAU95853.1"/>
    </source>
</evidence>
<sequence length="406" mass="45750">MISDFTRIASIVLAFGFFISCSTLQSSTQESATSENLSEQQIQQQINSLEKDISSNPGQADLYFQKGKLLTKLAQKKENPSERVSPYTNARQVLNRASELYGDDTDLQNKVSDLLNITWSLEHNQGVKMLQEENVEQPNYDKAAAHFNNATIVIPDSAISYTMQARALYKNQQPKKAINTLERAHGKIDNPPTRLLEQLAYLYLENDDPQKAVGIYEQAESFSNRNLNLLHGLSNAYINAGEHQKAVKLLEQLIENEPENIIYGQSLATELYFLGKSSLNSVATALKDGNSLDDTAFDSADSLITKAEEQFNQISEANPGNSEVQERTATFYYNSASQYQKLVPLVSDIHQEQLQEKIKQYLSASIPLFENLIEQDQQNKEIWKKLFQAYSILGMEQEAENAKDNL</sequence>
<dbReference type="InterPro" id="IPR011990">
    <property type="entry name" value="TPR-like_helical_dom_sf"/>
</dbReference>
<evidence type="ECO:0000256" key="1">
    <source>
        <dbReference type="PROSITE-ProRule" id="PRU00339"/>
    </source>
</evidence>
<comment type="caution">
    <text evidence="2">The sequence shown here is derived from an EMBL/GenBank/DDBJ whole genome shotgun (WGS) entry which is preliminary data.</text>
</comment>
<dbReference type="SMART" id="SM00028">
    <property type="entry name" value="TPR"/>
    <property type="match status" value="3"/>
</dbReference>
<dbReference type="InterPro" id="IPR019734">
    <property type="entry name" value="TPR_rpt"/>
</dbReference>
<dbReference type="RefSeq" id="WP_095605097.1">
    <property type="nucleotide sequence ID" value="NZ_NSKE01000001.1"/>
</dbReference>
<proteinExistence type="predicted"/>
<dbReference type="PROSITE" id="PS50005">
    <property type="entry name" value="TPR"/>
    <property type="match status" value="1"/>
</dbReference>
<accession>A0A2A2GG28</accession>
<feature type="repeat" description="TPR" evidence="1">
    <location>
        <begin position="227"/>
        <end position="260"/>
    </location>
</feature>
<dbReference type="Gene3D" id="1.25.40.10">
    <property type="entry name" value="Tetratricopeptide repeat domain"/>
    <property type="match status" value="3"/>
</dbReference>
<reference evidence="2 3" key="1">
    <citation type="submission" date="2017-08" db="EMBL/GenBank/DDBJ databases">
        <title>Aliifodinibius alkalisoli sp. nov., isolated from saline alkaline soil.</title>
        <authorList>
            <person name="Liu D."/>
            <person name="Zhang G."/>
        </authorList>
    </citation>
    <scope>NUCLEOTIDE SEQUENCE [LARGE SCALE GENOMIC DNA]</scope>
    <source>
        <strain evidence="2 3">WN023</strain>
    </source>
</reference>
<dbReference type="OrthoDB" id="1523121at2"/>
<dbReference type="AlphaFoldDB" id="A0A2A2GG28"/>
<dbReference type="SUPFAM" id="SSF48452">
    <property type="entry name" value="TPR-like"/>
    <property type="match status" value="1"/>
</dbReference>
<dbReference type="PROSITE" id="PS51257">
    <property type="entry name" value="PROKAR_LIPOPROTEIN"/>
    <property type="match status" value="1"/>
</dbReference>
<organism evidence="2 3">
    <name type="scientific">Fodinibius salipaludis</name>
    <dbReference type="NCBI Taxonomy" id="2032627"/>
    <lineage>
        <taxon>Bacteria</taxon>
        <taxon>Pseudomonadati</taxon>
        <taxon>Balneolota</taxon>
        <taxon>Balneolia</taxon>
        <taxon>Balneolales</taxon>
        <taxon>Balneolaceae</taxon>
        <taxon>Fodinibius</taxon>
    </lineage>
</organism>
<keyword evidence="3" id="KW-1185">Reference proteome</keyword>
<protein>
    <submittedName>
        <fullName evidence="2">Uncharacterized protein</fullName>
    </submittedName>
</protein>
<dbReference type="Proteomes" id="UP000218831">
    <property type="component" value="Unassembled WGS sequence"/>
</dbReference>
<keyword evidence="1" id="KW-0802">TPR repeat</keyword>
<gene>
    <name evidence="2" type="ORF">CK503_02000</name>
</gene>